<evidence type="ECO:0000256" key="15">
    <source>
        <dbReference type="ARBA" id="ARBA00033270"/>
    </source>
</evidence>
<dbReference type="GO" id="GO:0005886">
    <property type="term" value="C:plasma membrane"/>
    <property type="evidence" value="ECO:0007669"/>
    <property type="project" value="UniProtKB-SubCell"/>
</dbReference>
<dbReference type="AlphaFoldDB" id="A0A1F8BMS6"/>
<evidence type="ECO:0000256" key="19">
    <source>
        <dbReference type="ARBA" id="ARBA00044770"/>
    </source>
</evidence>
<feature type="transmembrane region" description="Helical" evidence="21">
    <location>
        <begin position="111"/>
        <end position="132"/>
    </location>
</feature>
<feature type="transmembrane region" description="Helical" evidence="21">
    <location>
        <begin position="79"/>
        <end position="99"/>
    </location>
</feature>
<organism evidence="22 23">
    <name type="scientific">Candidatus Woesebacteria bacterium RIFCSPLOWO2_01_FULL_39_25</name>
    <dbReference type="NCBI Taxonomy" id="1802521"/>
    <lineage>
        <taxon>Bacteria</taxon>
        <taxon>Candidatus Woeseibacteriota</taxon>
    </lineage>
</organism>
<feature type="transmembrane region" description="Helical" evidence="21">
    <location>
        <begin position="336"/>
        <end position="357"/>
    </location>
</feature>
<evidence type="ECO:0000256" key="3">
    <source>
        <dbReference type="ARBA" id="ARBA00022475"/>
    </source>
</evidence>
<evidence type="ECO:0000256" key="13">
    <source>
        <dbReference type="ARBA" id="ARBA00023316"/>
    </source>
</evidence>
<comment type="subcellular location">
    <subcellularLocation>
        <location evidence="1">Cell membrane</location>
        <topology evidence="1">Multi-pass membrane protein</topology>
    </subcellularLocation>
</comment>
<evidence type="ECO:0000256" key="14">
    <source>
        <dbReference type="ARBA" id="ARBA00032370"/>
    </source>
</evidence>
<keyword evidence="5" id="KW-0328">Glycosyltransferase</keyword>
<evidence type="ECO:0000256" key="7">
    <source>
        <dbReference type="ARBA" id="ARBA00022692"/>
    </source>
</evidence>
<evidence type="ECO:0000256" key="21">
    <source>
        <dbReference type="SAM" id="Phobius"/>
    </source>
</evidence>
<evidence type="ECO:0000313" key="22">
    <source>
        <dbReference type="EMBL" id="OGM64969.1"/>
    </source>
</evidence>
<accession>A0A1F8BMS6</accession>
<evidence type="ECO:0000256" key="4">
    <source>
        <dbReference type="ARBA" id="ARBA00022618"/>
    </source>
</evidence>
<evidence type="ECO:0000256" key="8">
    <source>
        <dbReference type="ARBA" id="ARBA00022960"/>
    </source>
</evidence>
<keyword evidence="3" id="KW-1003">Cell membrane</keyword>
<proteinExistence type="inferred from homology"/>
<evidence type="ECO:0000256" key="20">
    <source>
        <dbReference type="ARBA" id="ARBA00049902"/>
    </source>
</evidence>
<keyword evidence="8" id="KW-0133">Cell shape</keyword>
<evidence type="ECO:0000256" key="10">
    <source>
        <dbReference type="ARBA" id="ARBA00022989"/>
    </source>
</evidence>
<dbReference type="PANTHER" id="PTHR30474">
    <property type="entry name" value="CELL CYCLE PROTEIN"/>
    <property type="match status" value="1"/>
</dbReference>
<dbReference type="GO" id="GO:0008955">
    <property type="term" value="F:peptidoglycan glycosyltransferase activity"/>
    <property type="evidence" value="ECO:0007669"/>
    <property type="project" value="UniProtKB-EC"/>
</dbReference>
<dbReference type="Pfam" id="PF01098">
    <property type="entry name" value="FTSW_RODA_SPOVE"/>
    <property type="match status" value="1"/>
</dbReference>
<dbReference type="GO" id="GO:0009252">
    <property type="term" value="P:peptidoglycan biosynthetic process"/>
    <property type="evidence" value="ECO:0007669"/>
    <property type="project" value="UniProtKB-KW"/>
</dbReference>
<protein>
    <recommendedName>
        <fullName evidence="17">Probable peptidoglycan glycosyltransferase FtsW</fullName>
        <ecNumber evidence="19">2.4.99.28</ecNumber>
    </recommendedName>
    <alternativeName>
        <fullName evidence="18">Cell division protein FtsW</fullName>
    </alternativeName>
    <alternativeName>
        <fullName evidence="15">Cell wall polymerase</fullName>
    </alternativeName>
    <alternativeName>
        <fullName evidence="14">Peptidoglycan polymerase</fullName>
    </alternativeName>
</protein>
<dbReference type="NCBIfam" id="TIGR02614">
    <property type="entry name" value="ftsW"/>
    <property type="match status" value="1"/>
</dbReference>
<keyword evidence="9" id="KW-0573">Peptidoglycan synthesis</keyword>
<dbReference type="PANTHER" id="PTHR30474:SF2">
    <property type="entry name" value="PEPTIDOGLYCAN GLYCOSYLTRANSFERASE FTSW-RELATED"/>
    <property type="match status" value="1"/>
</dbReference>
<dbReference type="STRING" id="1802521.A2893_04925"/>
<reference evidence="22 23" key="1">
    <citation type="journal article" date="2016" name="Nat. Commun.">
        <title>Thousands of microbial genomes shed light on interconnected biogeochemical processes in an aquifer system.</title>
        <authorList>
            <person name="Anantharaman K."/>
            <person name="Brown C.T."/>
            <person name="Hug L.A."/>
            <person name="Sharon I."/>
            <person name="Castelle C.J."/>
            <person name="Probst A.J."/>
            <person name="Thomas B.C."/>
            <person name="Singh A."/>
            <person name="Wilkins M.J."/>
            <person name="Karaoz U."/>
            <person name="Brodie E.L."/>
            <person name="Williams K.H."/>
            <person name="Hubbard S.S."/>
            <person name="Banfield J.F."/>
        </authorList>
    </citation>
    <scope>NUCLEOTIDE SEQUENCE [LARGE SCALE GENOMIC DNA]</scope>
</reference>
<evidence type="ECO:0000256" key="1">
    <source>
        <dbReference type="ARBA" id="ARBA00004651"/>
    </source>
</evidence>
<comment type="similarity">
    <text evidence="16">Belongs to the SEDS family. FtsW subfamily.</text>
</comment>
<evidence type="ECO:0000256" key="12">
    <source>
        <dbReference type="ARBA" id="ARBA00023306"/>
    </source>
</evidence>
<evidence type="ECO:0000256" key="11">
    <source>
        <dbReference type="ARBA" id="ARBA00023136"/>
    </source>
</evidence>
<feature type="transmembrane region" description="Helical" evidence="21">
    <location>
        <begin position="262"/>
        <end position="287"/>
    </location>
</feature>
<keyword evidence="7 21" id="KW-0812">Transmembrane</keyword>
<gene>
    <name evidence="22" type="ORF">A2893_04925</name>
</gene>
<keyword evidence="11 21" id="KW-0472">Membrane</keyword>
<feature type="transmembrane region" description="Helical" evidence="21">
    <location>
        <begin position="308"/>
        <end position="330"/>
    </location>
</feature>
<dbReference type="GO" id="GO:0051301">
    <property type="term" value="P:cell division"/>
    <property type="evidence" value="ECO:0007669"/>
    <property type="project" value="UniProtKB-KW"/>
</dbReference>
<dbReference type="Proteomes" id="UP000176725">
    <property type="component" value="Unassembled WGS sequence"/>
</dbReference>
<dbReference type="GO" id="GO:0032153">
    <property type="term" value="C:cell division site"/>
    <property type="evidence" value="ECO:0007669"/>
    <property type="project" value="TreeGrafter"/>
</dbReference>
<dbReference type="GO" id="GO:0008360">
    <property type="term" value="P:regulation of cell shape"/>
    <property type="evidence" value="ECO:0007669"/>
    <property type="project" value="UniProtKB-KW"/>
</dbReference>
<dbReference type="InterPro" id="IPR001182">
    <property type="entry name" value="FtsW/RodA"/>
</dbReference>
<feature type="transmembrane region" description="Helical" evidence="21">
    <location>
        <begin position="182"/>
        <end position="205"/>
    </location>
</feature>
<evidence type="ECO:0000256" key="5">
    <source>
        <dbReference type="ARBA" id="ARBA00022676"/>
    </source>
</evidence>
<evidence type="ECO:0000256" key="18">
    <source>
        <dbReference type="ARBA" id="ARBA00041418"/>
    </source>
</evidence>
<dbReference type="EMBL" id="MGHH01000007">
    <property type="protein sequence ID" value="OGM64969.1"/>
    <property type="molecule type" value="Genomic_DNA"/>
</dbReference>
<name>A0A1F8BMS6_9BACT</name>
<feature type="transmembrane region" description="Helical" evidence="21">
    <location>
        <begin position="225"/>
        <end position="242"/>
    </location>
</feature>
<keyword evidence="10 21" id="KW-1133">Transmembrane helix</keyword>
<feature type="transmembrane region" description="Helical" evidence="21">
    <location>
        <begin position="49"/>
        <end position="67"/>
    </location>
</feature>
<evidence type="ECO:0000256" key="16">
    <source>
        <dbReference type="ARBA" id="ARBA00038053"/>
    </source>
</evidence>
<dbReference type="EC" id="2.4.99.28" evidence="19"/>
<evidence type="ECO:0000256" key="9">
    <source>
        <dbReference type="ARBA" id="ARBA00022984"/>
    </source>
</evidence>
<keyword evidence="13" id="KW-0961">Cell wall biogenesis/degradation</keyword>
<dbReference type="InterPro" id="IPR013437">
    <property type="entry name" value="FtsW"/>
</dbReference>
<evidence type="ECO:0000256" key="17">
    <source>
        <dbReference type="ARBA" id="ARBA00041185"/>
    </source>
</evidence>
<keyword evidence="4 22" id="KW-0132">Cell division</keyword>
<feature type="transmembrane region" description="Helical" evidence="21">
    <location>
        <begin position="144"/>
        <end position="170"/>
    </location>
</feature>
<dbReference type="GO" id="GO:0071555">
    <property type="term" value="P:cell wall organization"/>
    <property type="evidence" value="ECO:0007669"/>
    <property type="project" value="UniProtKB-KW"/>
</dbReference>
<evidence type="ECO:0000313" key="23">
    <source>
        <dbReference type="Proteomes" id="UP000176725"/>
    </source>
</evidence>
<keyword evidence="6" id="KW-0808">Transferase</keyword>
<sequence>MRKNKLQRQASTIDKKFLLLSLFLTVVGLVALADASAPLAQRNFGDKFFFLKQQIVWAGVGIVLLFIASKIHYRLWEKIATIIFFLSLFGMLMVFIPGIGTKLLGARRWLVLGPITIQPSEFLKLTLAIYLAKVSSKNKKLAAYFVPLILALSLIMLQPDLGTAIVVSTIGMAQLFVSGISLIYFASTLALGGVLGFILIITSEYRRDRLLTFFEQTRDPLDKSYHIRQILLALGSGGLFGVGLGQSRQKYLFLPETATDSIFAIIAEEIGFLGASILIIIIVIFVIRGFAIARASPDTFSRVLSCGIMSWIGAQTLLNIGSMVAIVPLTGIPLPFFSYGGSSLIALLIGCGILLNISKYGKE</sequence>
<keyword evidence="12" id="KW-0131">Cell cycle</keyword>
<evidence type="ECO:0000256" key="6">
    <source>
        <dbReference type="ARBA" id="ARBA00022679"/>
    </source>
</evidence>
<dbReference type="GO" id="GO:0015648">
    <property type="term" value="F:lipid-linked peptidoglycan transporter activity"/>
    <property type="evidence" value="ECO:0007669"/>
    <property type="project" value="TreeGrafter"/>
</dbReference>
<comment type="catalytic activity">
    <reaction evidence="20">
        <text>[GlcNAc-(1-&gt;4)-Mur2Ac(oyl-L-Ala-gamma-D-Glu-L-Lys-D-Ala-D-Ala)](n)-di-trans,octa-cis-undecaprenyl diphosphate + beta-D-GlcNAc-(1-&gt;4)-Mur2Ac(oyl-L-Ala-gamma-D-Glu-L-Lys-D-Ala-D-Ala)-di-trans,octa-cis-undecaprenyl diphosphate = [GlcNAc-(1-&gt;4)-Mur2Ac(oyl-L-Ala-gamma-D-Glu-L-Lys-D-Ala-D-Ala)](n+1)-di-trans,octa-cis-undecaprenyl diphosphate + di-trans,octa-cis-undecaprenyl diphosphate + H(+)</text>
        <dbReference type="Rhea" id="RHEA:23708"/>
        <dbReference type="Rhea" id="RHEA-COMP:9602"/>
        <dbReference type="Rhea" id="RHEA-COMP:9603"/>
        <dbReference type="ChEBI" id="CHEBI:15378"/>
        <dbReference type="ChEBI" id="CHEBI:58405"/>
        <dbReference type="ChEBI" id="CHEBI:60033"/>
        <dbReference type="ChEBI" id="CHEBI:78435"/>
        <dbReference type="EC" id="2.4.99.28"/>
    </reaction>
</comment>
<evidence type="ECO:0000256" key="2">
    <source>
        <dbReference type="ARBA" id="ARBA00004752"/>
    </source>
</evidence>
<comment type="caution">
    <text evidence="22">The sequence shown here is derived from an EMBL/GenBank/DDBJ whole genome shotgun (WGS) entry which is preliminary data.</text>
</comment>
<comment type="pathway">
    <text evidence="2">Cell wall biogenesis; peptidoglycan biosynthesis.</text>
</comment>